<protein>
    <recommendedName>
        <fullName evidence="3">DNA-directed DNA polymerase</fullName>
    </recommendedName>
</protein>
<sequence>MEGNDFNVVYPSLIHQKYDMMASEPFHYLIDKVLRVSNKLSHLGFSRADMAKF</sequence>
<evidence type="ECO:0008006" key="3">
    <source>
        <dbReference type="Google" id="ProtNLM"/>
    </source>
</evidence>
<gene>
    <name evidence="1" type="ORF">GCM10007938_02510</name>
</gene>
<evidence type="ECO:0000313" key="1">
    <source>
        <dbReference type="EMBL" id="GLT16475.1"/>
    </source>
</evidence>
<dbReference type="EMBL" id="BSPW01000005">
    <property type="protein sequence ID" value="GLT16475.1"/>
    <property type="molecule type" value="Genomic_DNA"/>
</dbReference>
<organism evidence="1 2">
    <name type="scientific">Vibrio zhanjiangensis</name>
    <dbReference type="NCBI Taxonomy" id="1046128"/>
    <lineage>
        <taxon>Bacteria</taxon>
        <taxon>Pseudomonadati</taxon>
        <taxon>Pseudomonadota</taxon>
        <taxon>Gammaproteobacteria</taxon>
        <taxon>Vibrionales</taxon>
        <taxon>Vibrionaceae</taxon>
        <taxon>Vibrio</taxon>
    </lineage>
</organism>
<accession>A0ABQ6EVB4</accession>
<keyword evidence="2" id="KW-1185">Reference proteome</keyword>
<name>A0ABQ6EVB4_9VIBR</name>
<reference evidence="2" key="1">
    <citation type="journal article" date="2019" name="Int. J. Syst. Evol. Microbiol.">
        <title>The Global Catalogue of Microorganisms (GCM) 10K type strain sequencing project: providing services to taxonomists for standard genome sequencing and annotation.</title>
        <authorList>
            <consortium name="The Broad Institute Genomics Platform"/>
            <consortium name="The Broad Institute Genome Sequencing Center for Infectious Disease"/>
            <person name="Wu L."/>
            <person name="Ma J."/>
        </authorList>
    </citation>
    <scope>NUCLEOTIDE SEQUENCE [LARGE SCALE GENOMIC DNA]</scope>
    <source>
        <strain evidence="2">NBRC 108723</strain>
    </source>
</reference>
<proteinExistence type="predicted"/>
<dbReference type="Proteomes" id="UP001157138">
    <property type="component" value="Unassembled WGS sequence"/>
</dbReference>
<evidence type="ECO:0000313" key="2">
    <source>
        <dbReference type="Proteomes" id="UP001157138"/>
    </source>
</evidence>
<comment type="caution">
    <text evidence="1">The sequence shown here is derived from an EMBL/GenBank/DDBJ whole genome shotgun (WGS) entry which is preliminary data.</text>
</comment>